<keyword evidence="1" id="KW-0732">Signal</keyword>
<dbReference type="InterPro" id="IPR023296">
    <property type="entry name" value="Glyco_hydro_beta-prop_sf"/>
</dbReference>
<evidence type="ECO:0000313" key="2">
    <source>
        <dbReference type="EMBL" id="MBK1825517.1"/>
    </source>
</evidence>
<dbReference type="Gene3D" id="2.115.10.20">
    <property type="entry name" value="Glycosyl hydrolase domain, family 43"/>
    <property type="match status" value="1"/>
</dbReference>
<name>A0A934R786_9BACT</name>
<comment type="caution">
    <text evidence="2">The sequence shown here is derived from an EMBL/GenBank/DDBJ whole genome shotgun (WGS) entry which is preliminary data.</text>
</comment>
<evidence type="ECO:0000313" key="3">
    <source>
        <dbReference type="Proteomes" id="UP000658278"/>
    </source>
</evidence>
<feature type="signal peptide" evidence="1">
    <location>
        <begin position="1"/>
        <end position="33"/>
    </location>
</feature>
<dbReference type="Proteomes" id="UP000658278">
    <property type="component" value="Unassembled WGS sequence"/>
</dbReference>
<keyword evidence="3" id="KW-1185">Reference proteome</keyword>
<feature type="chain" id="PRO_5036698077" evidence="1">
    <location>
        <begin position="34"/>
        <end position="515"/>
    </location>
</feature>
<dbReference type="AlphaFoldDB" id="A0A934R786"/>
<proteinExistence type="predicted"/>
<protein>
    <submittedName>
        <fullName evidence="2">Uncharacterized protein</fullName>
    </submittedName>
</protein>
<accession>A0A934R786</accession>
<organism evidence="2 3">
    <name type="scientific">Haloferula rosea</name>
    <dbReference type="NCBI Taxonomy" id="490093"/>
    <lineage>
        <taxon>Bacteria</taxon>
        <taxon>Pseudomonadati</taxon>
        <taxon>Verrucomicrobiota</taxon>
        <taxon>Verrucomicrobiia</taxon>
        <taxon>Verrucomicrobiales</taxon>
        <taxon>Verrucomicrobiaceae</taxon>
        <taxon>Haloferula</taxon>
    </lineage>
</organism>
<dbReference type="SUPFAM" id="SSF75005">
    <property type="entry name" value="Arabinanase/levansucrase/invertase"/>
    <property type="match status" value="1"/>
</dbReference>
<dbReference type="PROSITE" id="PS51257">
    <property type="entry name" value="PROKAR_LIPOPROTEIN"/>
    <property type="match status" value="1"/>
</dbReference>
<dbReference type="EMBL" id="JAENII010000001">
    <property type="protein sequence ID" value="MBK1825517.1"/>
    <property type="molecule type" value="Genomic_DNA"/>
</dbReference>
<gene>
    <name evidence="2" type="ORF">JIN81_00675</name>
</gene>
<evidence type="ECO:0000256" key="1">
    <source>
        <dbReference type="SAM" id="SignalP"/>
    </source>
</evidence>
<reference evidence="2" key="1">
    <citation type="submission" date="2021-01" db="EMBL/GenBank/DDBJ databases">
        <title>Modified the classification status of verrucomicrobia.</title>
        <authorList>
            <person name="Feng X."/>
        </authorList>
    </citation>
    <scope>NUCLEOTIDE SEQUENCE</scope>
    <source>
        <strain evidence="2">KCTC 22201</strain>
    </source>
</reference>
<sequence>MTTRNSLRREHPIAAPMPLITACALLSPLLSFGADWTVDTQDEWTATQSAQTGLEVKDGMAAPTGKSATYQSTLKSFPEKRSASTITIAQSPVWENWEPTEHLGPVNLGDAPVFLSLGPDNYWIFGRYGGAKKGTKQAGEGFKAEPAELEGFDMPLKTTRFPNQFDAPGAFEKKVGGYHAWQSRDMVNWVHHGPITDSEGKWMTTAEAVDGKAYFYYDFPNDQDPHLIIDEDLTDGKVGKKMGMAFKDPSHGSDSAIIRDLDGRFHLIIENWDPISANKRSWDSPLASHAVSNNGIDGFKLLDPAVDYRTNPTGRFGTYTHPHWVKEDPKNYKTNKAKYEIHEPEQDAYGDWAAISIGGQYYLFGDFDPAGAHGPKNMSVVWFTSSDINKPFKFCGNVGKGHPDPDVMFAKGRFYLVTQNEDFISPGPWVEGVEVRVGVDSDNDGKVDQWTDWQTVKEHYDHIPGFAKQVARKPAEMSLSDLPEGYGFQFELRLTDTTENKSKPILDRVELRFEP</sequence>